<organism evidence="2 3">
    <name type="scientific">Mucuna pruriens</name>
    <name type="common">Velvet bean</name>
    <name type="synonym">Dolichos pruriens</name>
    <dbReference type="NCBI Taxonomy" id="157652"/>
    <lineage>
        <taxon>Eukaryota</taxon>
        <taxon>Viridiplantae</taxon>
        <taxon>Streptophyta</taxon>
        <taxon>Embryophyta</taxon>
        <taxon>Tracheophyta</taxon>
        <taxon>Spermatophyta</taxon>
        <taxon>Magnoliopsida</taxon>
        <taxon>eudicotyledons</taxon>
        <taxon>Gunneridae</taxon>
        <taxon>Pentapetalae</taxon>
        <taxon>rosids</taxon>
        <taxon>fabids</taxon>
        <taxon>Fabales</taxon>
        <taxon>Fabaceae</taxon>
        <taxon>Papilionoideae</taxon>
        <taxon>50 kb inversion clade</taxon>
        <taxon>NPAAA clade</taxon>
        <taxon>indigoferoid/millettioid clade</taxon>
        <taxon>Phaseoleae</taxon>
        <taxon>Mucuna</taxon>
    </lineage>
</organism>
<sequence length="97" mass="11224">MKAHMQMTPLLPLSMIMTYIMTLLEVRMAKGTYMNLSNLIEMSMVQQLEEMHEIIHKLNNELIAKEANEKSLEEKVVKLLVSYPTPPNTNEHHDDDA</sequence>
<name>A0A371EUS7_MUCPR</name>
<feature type="coiled-coil region" evidence="1">
    <location>
        <begin position="48"/>
        <end position="75"/>
    </location>
</feature>
<evidence type="ECO:0000313" key="3">
    <source>
        <dbReference type="Proteomes" id="UP000257109"/>
    </source>
</evidence>
<evidence type="ECO:0000313" key="2">
    <source>
        <dbReference type="EMBL" id="RDX69761.1"/>
    </source>
</evidence>
<dbReference type="Proteomes" id="UP000257109">
    <property type="component" value="Unassembled WGS sequence"/>
</dbReference>
<accession>A0A371EUS7</accession>
<gene>
    <name evidence="2" type="ORF">CR513_51083</name>
</gene>
<feature type="non-terminal residue" evidence="2">
    <location>
        <position position="1"/>
    </location>
</feature>
<proteinExistence type="predicted"/>
<evidence type="ECO:0000256" key="1">
    <source>
        <dbReference type="SAM" id="Coils"/>
    </source>
</evidence>
<keyword evidence="3" id="KW-1185">Reference proteome</keyword>
<keyword evidence="1" id="KW-0175">Coiled coil</keyword>
<dbReference type="EMBL" id="QJKJ01011974">
    <property type="protein sequence ID" value="RDX69761.1"/>
    <property type="molecule type" value="Genomic_DNA"/>
</dbReference>
<dbReference type="AlphaFoldDB" id="A0A371EUS7"/>
<comment type="caution">
    <text evidence="2">The sequence shown here is derived from an EMBL/GenBank/DDBJ whole genome shotgun (WGS) entry which is preliminary data.</text>
</comment>
<protein>
    <submittedName>
        <fullName evidence="2">Uncharacterized protein</fullName>
    </submittedName>
</protein>
<reference evidence="2" key="1">
    <citation type="submission" date="2018-05" db="EMBL/GenBank/DDBJ databases">
        <title>Draft genome of Mucuna pruriens seed.</title>
        <authorList>
            <person name="Nnadi N.E."/>
            <person name="Vos R."/>
            <person name="Hasami M.H."/>
            <person name="Devisetty U.K."/>
            <person name="Aguiy J.C."/>
        </authorList>
    </citation>
    <scope>NUCLEOTIDE SEQUENCE [LARGE SCALE GENOMIC DNA]</scope>
    <source>
        <strain evidence="2">JCA_2017</strain>
    </source>
</reference>